<evidence type="ECO:0000256" key="9">
    <source>
        <dbReference type="ARBA" id="ARBA00023065"/>
    </source>
</evidence>
<keyword evidence="5" id="KW-0633">Potassium transport</keyword>
<dbReference type="AlphaFoldDB" id="A0AAT9GES1"/>
<dbReference type="InterPro" id="IPR004771">
    <property type="entry name" value="K/H_exchanger"/>
</dbReference>
<sequence>MHSGSQHLFDIIILLSAAVFIVIAFWKMNISPVLGYFVAGAVIGSHGFNLIHSAEAMDNLAEFGVVFLLFIIGLELTFERLIAMRIHVFGFGSLQVIVTMVAIWCIALAFGVNTNIATVIGGGLALSSTAIVLQVLQEKGSQASQVGRLSIAVLLMQDFAVVPLIVLVPLLAGNSEHSLISSLAGSLVQAAIALVLIFITGRLLLRPLFSVIAKMESNEVFISTTLLIVLGAAFITEQFHLSLALGAFVAGLLVAETEYRHSVEHAVLPFKDLFLGLFFMTVGMSINTELLLNKLPLITLLSIILIVLKTSIIYILCRFFGFKSAPAIQAGLLLSQGGEFAFILFRLADELNVLPSEIAQVLMMVTTVTMAFTPLLSGLGDWIANSFSTEKTILDDEAVETDTQDLYNHVIVAGFGRVGYMVTKMLTAEHLSYVVVDIQSKIVKEGKSDSFPIYLGDVTRCEILKSVGIERAQALVISIKNEVTIKKVVSLVAANFPHVNIVIRLPDLSNVEVYRDLGASKIIPETSEIGLQLGGAALSLSGISESGVTSLKSRFRKGNYSMLKDLGSDKDE</sequence>
<accession>A0AAT9GES1</accession>
<dbReference type="InterPro" id="IPR038770">
    <property type="entry name" value="Na+/solute_symporter_sf"/>
</dbReference>
<feature type="transmembrane region" description="Helical" evidence="11">
    <location>
        <begin position="299"/>
        <end position="321"/>
    </location>
</feature>
<keyword evidence="8 11" id="KW-1133">Transmembrane helix</keyword>
<name>A0AAT9GES1_9RICK</name>
<feature type="transmembrane region" description="Helical" evidence="11">
    <location>
        <begin position="273"/>
        <end position="292"/>
    </location>
</feature>
<evidence type="ECO:0000256" key="5">
    <source>
        <dbReference type="ARBA" id="ARBA00022538"/>
    </source>
</evidence>
<keyword evidence="3" id="KW-0813">Transport</keyword>
<dbReference type="GO" id="GO:0005886">
    <property type="term" value="C:plasma membrane"/>
    <property type="evidence" value="ECO:0007669"/>
    <property type="project" value="TreeGrafter"/>
</dbReference>
<dbReference type="Gene3D" id="1.20.1530.20">
    <property type="match status" value="1"/>
</dbReference>
<dbReference type="Pfam" id="PF02254">
    <property type="entry name" value="TrkA_N"/>
    <property type="match status" value="1"/>
</dbReference>
<feature type="transmembrane region" description="Helical" evidence="11">
    <location>
        <begin position="6"/>
        <end position="26"/>
    </location>
</feature>
<evidence type="ECO:0000259" key="12">
    <source>
        <dbReference type="PROSITE" id="PS51201"/>
    </source>
</evidence>
<proteinExistence type="inferred from homology"/>
<keyword evidence="6 11" id="KW-0812">Transmembrane</keyword>
<dbReference type="SUPFAM" id="SSF51735">
    <property type="entry name" value="NAD(P)-binding Rossmann-fold domains"/>
    <property type="match status" value="1"/>
</dbReference>
<dbReference type="GO" id="GO:0015297">
    <property type="term" value="F:antiporter activity"/>
    <property type="evidence" value="ECO:0007669"/>
    <property type="project" value="UniProtKB-KW"/>
</dbReference>
<feature type="transmembrane region" description="Helical" evidence="11">
    <location>
        <begin position="33"/>
        <end position="54"/>
    </location>
</feature>
<keyword evidence="10 11" id="KW-0472">Membrane</keyword>
<dbReference type="GO" id="GO:0008324">
    <property type="term" value="F:monoatomic cation transmembrane transporter activity"/>
    <property type="evidence" value="ECO:0007669"/>
    <property type="project" value="InterPro"/>
</dbReference>
<evidence type="ECO:0000256" key="7">
    <source>
        <dbReference type="ARBA" id="ARBA00022958"/>
    </source>
</evidence>
<evidence type="ECO:0000256" key="2">
    <source>
        <dbReference type="ARBA" id="ARBA00005551"/>
    </source>
</evidence>
<feature type="transmembrane region" description="Helical" evidence="11">
    <location>
        <begin position="148"/>
        <end position="171"/>
    </location>
</feature>
<evidence type="ECO:0000256" key="4">
    <source>
        <dbReference type="ARBA" id="ARBA00022449"/>
    </source>
</evidence>
<evidence type="ECO:0000313" key="13">
    <source>
        <dbReference type="EMBL" id="BFD48287.1"/>
    </source>
</evidence>
<dbReference type="InterPro" id="IPR036291">
    <property type="entry name" value="NAD(P)-bd_dom_sf"/>
</dbReference>
<gene>
    <name evidence="13" type="ORF">DMENIID0003_13610</name>
</gene>
<comment type="similarity">
    <text evidence="2">Belongs to the monovalent cation:proton antiporter 2 (CPA2) transporter (TC 2.A.37) family.</text>
</comment>
<feature type="transmembrane region" description="Helical" evidence="11">
    <location>
        <begin position="88"/>
        <end position="110"/>
    </location>
</feature>
<feature type="transmembrane region" description="Helical" evidence="11">
    <location>
        <begin position="116"/>
        <end position="136"/>
    </location>
</feature>
<dbReference type="GO" id="GO:0006813">
    <property type="term" value="P:potassium ion transport"/>
    <property type="evidence" value="ECO:0007669"/>
    <property type="project" value="UniProtKB-KW"/>
</dbReference>
<dbReference type="NCBIfam" id="TIGR00932">
    <property type="entry name" value="2a37"/>
    <property type="match status" value="1"/>
</dbReference>
<dbReference type="Pfam" id="PF00999">
    <property type="entry name" value="Na_H_Exchanger"/>
    <property type="match status" value="1"/>
</dbReference>
<feature type="transmembrane region" description="Helical" evidence="11">
    <location>
        <begin position="183"/>
        <end position="205"/>
    </location>
</feature>
<dbReference type="InterPro" id="IPR006153">
    <property type="entry name" value="Cation/H_exchanger_TM"/>
</dbReference>
<dbReference type="GO" id="GO:0012505">
    <property type="term" value="C:endomembrane system"/>
    <property type="evidence" value="ECO:0007669"/>
    <property type="project" value="UniProtKB-SubCell"/>
</dbReference>
<evidence type="ECO:0000256" key="6">
    <source>
        <dbReference type="ARBA" id="ARBA00022692"/>
    </source>
</evidence>
<protein>
    <submittedName>
        <fullName evidence="13">Monovalent cation:proton antiporter-2 (CPA2) family protein</fullName>
    </submittedName>
</protein>
<feature type="domain" description="RCK N-terminal" evidence="12">
    <location>
        <begin position="407"/>
        <end position="524"/>
    </location>
</feature>
<dbReference type="PROSITE" id="PS51201">
    <property type="entry name" value="RCK_N"/>
    <property type="match status" value="1"/>
</dbReference>
<keyword evidence="7" id="KW-0630">Potassium</keyword>
<reference evidence="13" key="1">
    <citation type="submission" date="2024-01" db="EMBL/GenBank/DDBJ databases">
        <title>Sequencing the genomes of a sandfly, Sergentomyia squamirostris, and its two endosymbionts.</title>
        <authorList>
            <person name="Itokawa K."/>
            <person name="Sanjoba C."/>
        </authorList>
    </citation>
    <scope>NUCLEOTIDE SEQUENCE</scope>
    <source>
        <strain evidence="13">WSSQ</strain>
    </source>
</reference>
<dbReference type="FunFam" id="3.40.50.720:FF:000036">
    <property type="entry name" value="Glutathione-regulated potassium-efflux system protein KefB"/>
    <property type="match status" value="1"/>
</dbReference>
<evidence type="ECO:0000256" key="8">
    <source>
        <dbReference type="ARBA" id="ARBA00022989"/>
    </source>
</evidence>
<comment type="subcellular location">
    <subcellularLocation>
        <location evidence="1">Endomembrane system</location>
        <topology evidence="1">Multi-pass membrane protein</topology>
    </subcellularLocation>
</comment>
<dbReference type="GO" id="GO:1902600">
    <property type="term" value="P:proton transmembrane transport"/>
    <property type="evidence" value="ECO:0007669"/>
    <property type="project" value="InterPro"/>
</dbReference>
<evidence type="ECO:0000256" key="3">
    <source>
        <dbReference type="ARBA" id="ARBA00022448"/>
    </source>
</evidence>
<feature type="transmembrane region" description="Helical" evidence="11">
    <location>
        <begin position="60"/>
        <end position="76"/>
    </location>
</feature>
<evidence type="ECO:0000256" key="10">
    <source>
        <dbReference type="ARBA" id="ARBA00023136"/>
    </source>
</evidence>
<dbReference type="PANTHER" id="PTHR46157">
    <property type="entry name" value="K(+) EFFLUX ANTIPORTER 3, CHLOROPLASTIC"/>
    <property type="match status" value="1"/>
</dbReference>
<dbReference type="EMBL" id="AP029172">
    <property type="protein sequence ID" value="BFD48287.1"/>
    <property type="molecule type" value="Genomic_DNA"/>
</dbReference>
<dbReference type="InterPro" id="IPR003148">
    <property type="entry name" value="RCK_N"/>
</dbReference>
<evidence type="ECO:0000256" key="1">
    <source>
        <dbReference type="ARBA" id="ARBA00004127"/>
    </source>
</evidence>
<dbReference type="FunFam" id="1.20.1530.20:FF:000038">
    <property type="entry name" value="Glutathione-regulated potassium-efflux system protein KefKL"/>
    <property type="match status" value="1"/>
</dbReference>
<dbReference type="Gene3D" id="3.40.50.720">
    <property type="entry name" value="NAD(P)-binding Rossmann-like Domain"/>
    <property type="match status" value="1"/>
</dbReference>
<dbReference type="PANTHER" id="PTHR46157:SF4">
    <property type="entry name" value="K(+) EFFLUX ANTIPORTER 3, CHLOROPLASTIC"/>
    <property type="match status" value="1"/>
</dbReference>
<evidence type="ECO:0000256" key="11">
    <source>
        <dbReference type="SAM" id="Phobius"/>
    </source>
</evidence>
<organism evidence="13">
    <name type="scientific">Wolbachia endosymbiont of Sergentomyia squamirostris</name>
    <dbReference type="NCBI Taxonomy" id="3113640"/>
    <lineage>
        <taxon>Bacteria</taxon>
        <taxon>Pseudomonadati</taxon>
        <taxon>Pseudomonadota</taxon>
        <taxon>Alphaproteobacteria</taxon>
        <taxon>Rickettsiales</taxon>
        <taxon>Anaplasmataceae</taxon>
        <taxon>Wolbachieae</taxon>
        <taxon>Wolbachia</taxon>
    </lineage>
</organism>
<keyword evidence="4" id="KW-0050">Antiport</keyword>
<keyword evidence="9" id="KW-0406">Ion transport</keyword>